<dbReference type="Proteomes" id="UP000317716">
    <property type="component" value="Unassembled WGS sequence"/>
</dbReference>
<evidence type="ECO:0000313" key="2">
    <source>
        <dbReference type="EMBL" id="TMQ54541.1"/>
    </source>
</evidence>
<feature type="chain" id="PRO_5021779772" description="DUF4148 domain-containing protein" evidence="1">
    <location>
        <begin position="19"/>
        <end position="102"/>
    </location>
</feature>
<feature type="signal peptide" evidence="1">
    <location>
        <begin position="1"/>
        <end position="18"/>
    </location>
</feature>
<gene>
    <name evidence="2" type="ORF">E6K72_07665</name>
</gene>
<evidence type="ECO:0008006" key="4">
    <source>
        <dbReference type="Google" id="ProtNLM"/>
    </source>
</evidence>
<dbReference type="EMBL" id="VBOS01000264">
    <property type="protein sequence ID" value="TMQ54541.1"/>
    <property type="molecule type" value="Genomic_DNA"/>
</dbReference>
<sequence>MGLVLATLMITTAGIAAANTATPRVHRRAVNQHARIHQGVRSGRLTPGETARLRMGQHHVHAMAHRAKADGVVTPRERARLWHAQNRQSRHIYRLKHNARRA</sequence>
<evidence type="ECO:0000256" key="1">
    <source>
        <dbReference type="SAM" id="SignalP"/>
    </source>
</evidence>
<evidence type="ECO:0000313" key="3">
    <source>
        <dbReference type="Proteomes" id="UP000317716"/>
    </source>
</evidence>
<dbReference type="AlphaFoldDB" id="A0A538ST70"/>
<protein>
    <recommendedName>
        <fullName evidence="4">DUF4148 domain-containing protein</fullName>
    </recommendedName>
</protein>
<name>A0A538ST70_UNCEI</name>
<accession>A0A538ST70</accession>
<comment type="caution">
    <text evidence="2">The sequence shown here is derived from an EMBL/GenBank/DDBJ whole genome shotgun (WGS) entry which is preliminary data.</text>
</comment>
<reference evidence="2 3" key="1">
    <citation type="journal article" date="2019" name="Nat. Microbiol.">
        <title>Mediterranean grassland soil C-N compound turnover is dependent on rainfall and depth, and is mediated by genomically divergent microorganisms.</title>
        <authorList>
            <person name="Diamond S."/>
            <person name="Andeer P.F."/>
            <person name="Li Z."/>
            <person name="Crits-Christoph A."/>
            <person name="Burstein D."/>
            <person name="Anantharaman K."/>
            <person name="Lane K.R."/>
            <person name="Thomas B.C."/>
            <person name="Pan C."/>
            <person name="Northen T.R."/>
            <person name="Banfield J.F."/>
        </authorList>
    </citation>
    <scope>NUCLEOTIDE SEQUENCE [LARGE SCALE GENOMIC DNA]</scope>
    <source>
        <strain evidence="2">WS_2</strain>
    </source>
</reference>
<keyword evidence="1" id="KW-0732">Signal</keyword>
<organism evidence="2 3">
    <name type="scientific">Eiseniibacteriota bacterium</name>
    <dbReference type="NCBI Taxonomy" id="2212470"/>
    <lineage>
        <taxon>Bacteria</taxon>
        <taxon>Candidatus Eiseniibacteriota</taxon>
    </lineage>
</organism>
<proteinExistence type="predicted"/>